<evidence type="ECO:0000256" key="1">
    <source>
        <dbReference type="SAM" id="Phobius"/>
    </source>
</evidence>
<name>A0A428IXS2_9BACT</name>
<keyword evidence="1" id="KW-1133">Transmembrane helix</keyword>
<dbReference type="PANTHER" id="PTHR22674">
    <property type="entry name" value="NTPASE, KAP FAMILY P-LOOP DOMAIN-CONTAINING 1"/>
    <property type="match status" value="1"/>
</dbReference>
<dbReference type="InterPro" id="IPR011646">
    <property type="entry name" value="KAP_P-loop"/>
</dbReference>
<keyword evidence="1" id="KW-0812">Transmembrane</keyword>
<reference evidence="3 4" key="1">
    <citation type="submission" date="2018-12" db="EMBL/GenBank/DDBJ databases">
        <authorList>
            <person name="Feng G."/>
            <person name="Zhu H."/>
        </authorList>
    </citation>
    <scope>NUCLEOTIDE SEQUENCE [LARGE SCALE GENOMIC DNA]</scope>
    <source>
        <strain evidence="3 4">9PBR-2</strain>
    </source>
</reference>
<keyword evidence="4" id="KW-1185">Reference proteome</keyword>
<feature type="domain" description="KAP NTPase" evidence="2">
    <location>
        <begin position="192"/>
        <end position="474"/>
    </location>
</feature>
<feature type="transmembrane region" description="Helical" evidence="1">
    <location>
        <begin position="75"/>
        <end position="92"/>
    </location>
</feature>
<feature type="transmembrane region" description="Helical" evidence="1">
    <location>
        <begin position="35"/>
        <end position="55"/>
    </location>
</feature>
<feature type="transmembrane region" description="Helical" evidence="1">
    <location>
        <begin position="104"/>
        <end position="122"/>
    </location>
</feature>
<comment type="caution">
    <text evidence="3">The sequence shown here is derived from an EMBL/GenBank/DDBJ whole genome shotgun (WGS) entry which is preliminary data.</text>
</comment>
<dbReference type="EMBL" id="RWIS01000023">
    <property type="protein sequence ID" value="RSK23861.1"/>
    <property type="molecule type" value="Genomic_DNA"/>
</dbReference>
<sequence>MHFSSLWLKVRAFGGACRKAALRLIDPETYSKRNIFLFGVLLVAFVLWKQLLGLYNQYVVAPALSQVPRGPITDVAASLLAIASILFFYTKVRAGYRLSFWQRMVLFVPGLLYAAALFFNGFDPENTWNFYTFHSTERLRYADTVLLLLLGGVVLTGYSIWIGASAPRPSGSYLQEDVPLTRTAADSLNWRPEARRVAQQITSLSTHASFAIGVLGKWGDGKSSFLKLIESELTDTKAIVIHFNPWLVESTAAIRKDFFATLKERLGDYSGELASEIGTYANGLASVYDNTAAKAVKEAASFFWDTPTLTEQFKKVNEVIARLRRKIIIFIDDIDRLDKDEVLETLRLVRNTASFGNTIFVLAYDKQYVSNAVKLTNQANSSQYLEKIVQLEIPLPQFNPNKLAQRTLDIIQQSTELRPYHPALKDLLIGNTASRPADTFQQHYAAHMRDPKVCFYPEVITNMRAAIRFTNLFTFDFLPLAKEVQLDEMVNLTLLKFKHPALYEAIKAMRVVKPDFDIMAGRSESIIKVHEEGLDAFYKQNPVETDDKELLDKLIQHLFGNDHLPPGQRTIQRPSSFSVYFSAGSFDNVPLAELEELRLGSATAIMPKLIHWQGKEQLAEAFEVLVHVREFNDRADFENVATAVLAAGSILDRSVIEWMREINSLSKQIIENLYRQDVETFKQFFRHQFANAKDPYLYEAHLAYNIKADAWRGITTSFFLSDLELNQFTLNYLSRYLDANKKVDYTAFGLHRWNGEKVDRNNMICILPAANELMMHALQAYPDTALQALIVPTGQPPQEKHLTFQPFLMQIFGSWPAVDGFIASLPDSEQARQVQAEYQLYKDSGYREFIRTTVAPA</sequence>
<accession>A0A428IXS2</accession>
<evidence type="ECO:0000313" key="3">
    <source>
        <dbReference type="EMBL" id="RSK23861.1"/>
    </source>
</evidence>
<dbReference type="Proteomes" id="UP000280066">
    <property type="component" value="Unassembled WGS sequence"/>
</dbReference>
<dbReference type="AlphaFoldDB" id="A0A428IXS2"/>
<proteinExistence type="predicted"/>
<dbReference type="SUPFAM" id="SSF52540">
    <property type="entry name" value="P-loop containing nucleoside triphosphate hydrolases"/>
    <property type="match status" value="1"/>
</dbReference>
<dbReference type="PANTHER" id="PTHR22674:SF6">
    <property type="entry name" value="NTPASE KAP FAMILY P-LOOP DOMAIN-CONTAINING PROTEIN 1"/>
    <property type="match status" value="1"/>
</dbReference>
<keyword evidence="1" id="KW-0472">Membrane</keyword>
<dbReference type="InterPro" id="IPR052754">
    <property type="entry name" value="NTPase_KAP_P-loop"/>
</dbReference>
<dbReference type="OrthoDB" id="88903at2"/>
<dbReference type="Gene3D" id="3.40.50.300">
    <property type="entry name" value="P-loop containing nucleotide triphosphate hydrolases"/>
    <property type="match status" value="1"/>
</dbReference>
<feature type="transmembrane region" description="Helical" evidence="1">
    <location>
        <begin position="142"/>
        <end position="164"/>
    </location>
</feature>
<dbReference type="InterPro" id="IPR027417">
    <property type="entry name" value="P-loop_NTPase"/>
</dbReference>
<evidence type="ECO:0000259" key="2">
    <source>
        <dbReference type="Pfam" id="PF07693"/>
    </source>
</evidence>
<dbReference type="RefSeq" id="WP_125433767.1">
    <property type="nucleotide sequence ID" value="NZ_RWIS01000023.1"/>
</dbReference>
<protein>
    <recommendedName>
        <fullName evidence="2">KAP NTPase domain-containing protein</fullName>
    </recommendedName>
</protein>
<dbReference type="Pfam" id="PF07693">
    <property type="entry name" value="KAP_NTPase"/>
    <property type="match status" value="1"/>
</dbReference>
<organism evidence="3 4">
    <name type="scientific">Hymenobacter metallilatus</name>
    <dbReference type="NCBI Taxonomy" id="2493666"/>
    <lineage>
        <taxon>Bacteria</taxon>
        <taxon>Pseudomonadati</taxon>
        <taxon>Bacteroidota</taxon>
        <taxon>Cytophagia</taxon>
        <taxon>Cytophagales</taxon>
        <taxon>Hymenobacteraceae</taxon>
        <taxon>Hymenobacter</taxon>
    </lineage>
</organism>
<gene>
    <name evidence="3" type="ORF">EI290_21785</name>
</gene>
<evidence type="ECO:0000313" key="4">
    <source>
        <dbReference type="Proteomes" id="UP000280066"/>
    </source>
</evidence>